<feature type="compositionally biased region" description="Pro residues" evidence="1">
    <location>
        <begin position="342"/>
        <end position="352"/>
    </location>
</feature>
<dbReference type="EMBL" id="MU006090">
    <property type="protein sequence ID" value="KAF2841965.1"/>
    <property type="molecule type" value="Genomic_DNA"/>
</dbReference>
<name>A0A9P4VTY4_9PEZI</name>
<feature type="compositionally biased region" description="Basic and acidic residues" evidence="1">
    <location>
        <begin position="267"/>
        <end position="279"/>
    </location>
</feature>
<dbReference type="AlphaFoldDB" id="A0A9P4VTY4"/>
<evidence type="ECO:0000256" key="3">
    <source>
        <dbReference type="SAM" id="SignalP"/>
    </source>
</evidence>
<feature type="compositionally biased region" description="Basic and acidic residues" evidence="1">
    <location>
        <begin position="364"/>
        <end position="375"/>
    </location>
</feature>
<feature type="compositionally biased region" description="Low complexity" evidence="1">
    <location>
        <begin position="419"/>
        <end position="436"/>
    </location>
</feature>
<protein>
    <submittedName>
        <fullName evidence="4">Uncharacterized protein</fullName>
    </submittedName>
</protein>
<keyword evidence="2" id="KW-0812">Transmembrane</keyword>
<dbReference type="OrthoDB" id="4524805at2759"/>
<feature type="compositionally biased region" description="Polar residues" evidence="1">
    <location>
        <begin position="405"/>
        <end position="418"/>
    </location>
</feature>
<feature type="transmembrane region" description="Helical" evidence="2">
    <location>
        <begin position="58"/>
        <end position="85"/>
    </location>
</feature>
<evidence type="ECO:0000313" key="4">
    <source>
        <dbReference type="EMBL" id="KAF2841965.1"/>
    </source>
</evidence>
<keyword evidence="2" id="KW-0472">Membrane</keyword>
<organism evidence="4 5">
    <name type="scientific">Patellaria atrata CBS 101060</name>
    <dbReference type="NCBI Taxonomy" id="1346257"/>
    <lineage>
        <taxon>Eukaryota</taxon>
        <taxon>Fungi</taxon>
        <taxon>Dikarya</taxon>
        <taxon>Ascomycota</taxon>
        <taxon>Pezizomycotina</taxon>
        <taxon>Dothideomycetes</taxon>
        <taxon>Dothideomycetes incertae sedis</taxon>
        <taxon>Patellariales</taxon>
        <taxon>Patellariaceae</taxon>
        <taxon>Patellaria</taxon>
    </lineage>
</organism>
<feature type="signal peptide" evidence="3">
    <location>
        <begin position="1"/>
        <end position="23"/>
    </location>
</feature>
<reference evidence="4" key="1">
    <citation type="journal article" date="2020" name="Stud. Mycol.">
        <title>101 Dothideomycetes genomes: a test case for predicting lifestyles and emergence of pathogens.</title>
        <authorList>
            <person name="Haridas S."/>
            <person name="Albert R."/>
            <person name="Binder M."/>
            <person name="Bloem J."/>
            <person name="Labutti K."/>
            <person name="Salamov A."/>
            <person name="Andreopoulos B."/>
            <person name="Baker S."/>
            <person name="Barry K."/>
            <person name="Bills G."/>
            <person name="Bluhm B."/>
            <person name="Cannon C."/>
            <person name="Castanera R."/>
            <person name="Culley D."/>
            <person name="Daum C."/>
            <person name="Ezra D."/>
            <person name="Gonzalez J."/>
            <person name="Henrissat B."/>
            <person name="Kuo A."/>
            <person name="Liang C."/>
            <person name="Lipzen A."/>
            <person name="Lutzoni F."/>
            <person name="Magnuson J."/>
            <person name="Mondo S."/>
            <person name="Nolan M."/>
            <person name="Ohm R."/>
            <person name="Pangilinan J."/>
            <person name="Park H.-J."/>
            <person name="Ramirez L."/>
            <person name="Alfaro M."/>
            <person name="Sun H."/>
            <person name="Tritt A."/>
            <person name="Yoshinaga Y."/>
            <person name="Zwiers L.-H."/>
            <person name="Turgeon B."/>
            <person name="Goodwin S."/>
            <person name="Spatafora J."/>
            <person name="Crous P."/>
            <person name="Grigoriev I."/>
        </authorList>
    </citation>
    <scope>NUCLEOTIDE SEQUENCE</scope>
    <source>
        <strain evidence="4">CBS 101060</strain>
    </source>
</reference>
<keyword evidence="5" id="KW-1185">Reference proteome</keyword>
<evidence type="ECO:0000313" key="5">
    <source>
        <dbReference type="Proteomes" id="UP000799429"/>
    </source>
</evidence>
<evidence type="ECO:0000256" key="2">
    <source>
        <dbReference type="SAM" id="Phobius"/>
    </source>
</evidence>
<evidence type="ECO:0000256" key="1">
    <source>
        <dbReference type="SAM" id="MobiDB-lite"/>
    </source>
</evidence>
<feature type="region of interest" description="Disordered" evidence="1">
    <location>
        <begin position="214"/>
        <end position="490"/>
    </location>
</feature>
<keyword evidence="2" id="KW-1133">Transmembrane helix</keyword>
<keyword evidence="3" id="KW-0732">Signal</keyword>
<proteinExistence type="predicted"/>
<feature type="chain" id="PRO_5040117087" evidence="3">
    <location>
        <begin position="24"/>
        <end position="508"/>
    </location>
</feature>
<comment type="caution">
    <text evidence="4">The sequence shown here is derived from an EMBL/GenBank/DDBJ whole genome shotgun (WGS) entry which is preliminary data.</text>
</comment>
<feature type="compositionally biased region" description="Basic and acidic residues" evidence="1">
    <location>
        <begin position="437"/>
        <end position="447"/>
    </location>
</feature>
<accession>A0A9P4VTY4</accession>
<sequence length="508" mass="55695">MCRSISSSTILTIFGALVASVAAIPPDYWDVDLSLPYAPAPAPEDGVPGARNALRNKALLPAEICGIVGAYFVTVIFAGTCLLTYGRRRRRAAQASQGTLEVEMVKPANKQLAIDPSPISPGARSWLSMSSPSRLKHAFKKSTASVNTVQDISNPVSPAIASVASFDNTVLQSDRESRQKEMERLYAAVMEHDPSARSPVASISSPQKRHALTINTDTASQRHPSHPASPLSARSDIRAIYPPDSPMAARHHPPAYAKSPLSPRFPDSQRQHQSREYAPERAPASPRSMFTHKSRTSSIASGASGKSKRSALRNLRISAPMQRYPGQDEDDDARTPLSPRFDPGPPPPPPNEEPTSPHSPDTPGLDRPDGHRQNYEYDYEGLDRPAPLPRPAPQRGASYERLRAGSSQTPISAASTLRQYQTPLSPTTQTPTTKTTYLERKKEDLRGLRTPMTGVPQTPYSAYMPFTPVTPVTPHLVSREERKLKKKEAGRRVMVQEDLVEDAKEMWE</sequence>
<gene>
    <name evidence="4" type="ORF">M501DRAFT_371665</name>
</gene>
<dbReference type="Proteomes" id="UP000799429">
    <property type="component" value="Unassembled WGS sequence"/>
</dbReference>